<dbReference type="GO" id="GO:0003723">
    <property type="term" value="F:RNA binding"/>
    <property type="evidence" value="ECO:0007669"/>
    <property type="project" value="UniProtKB-UniRule"/>
</dbReference>
<name>A0A815AK96_9BILA</name>
<dbReference type="OrthoDB" id="10338275at2759"/>
<dbReference type="InterPro" id="IPR012677">
    <property type="entry name" value="Nucleotide-bd_a/b_plait_sf"/>
</dbReference>
<evidence type="ECO:0000313" key="6">
    <source>
        <dbReference type="EMBL" id="CAF1546394.1"/>
    </source>
</evidence>
<dbReference type="CDD" id="cd00590">
    <property type="entry name" value="RRM_SF"/>
    <property type="match status" value="2"/>
</dbReference>
<dbReference type="EMBL" id="CAJNOI010000366">
    <property type="protein sequence ID" value="CAF1257863.1"/>
    <property type="molecule type" value="Genomic_DNA"/>
</dbReference>
<dbReference type="PANTHER" id="PTHR24012">
    <property type="entry name" value="RNA BINDING PROTEIN"/>
    <property type="match status" value="1"/>
</dbReference>
<sequence length="340" mass="39056">MRVMIPNLPITSVVPTSFTNTYTCWNNNNAQVQYEPMELPTLQTTSDPVSSNMTLVDRMTNEYLSELNNIQTSQPYMTDIMSTNVRQNLIDNINRNNRVNPCEELMDCLPVTTSSNASINNQTKSHIETSNPSTFSLSTLISTVNEKNDNNNKSNSNQLSKHQNTLFVSGLRSNVSKSDIYNHFTDCIKVIFKQYHSTPHLKYAFVVHRTHEKARRNLRRPINRSLLGSQCRVEWNTHCSNFSINEQNIENRKIVIRGIPENVIENDLRDLFVNCHILKYCPARRIYSSATTMETKGQNKILPGYAFLIYDTEQQAANVIERADQYKINGQSLVISLYHH</sequence>
<dbReference type="Proteomes" id="UP000663877">
    <property type="component" value="Unassembled WGS sequence"/>
</dbReference>
<evidence type="ECO:0000259" key="4">
    <source>
        <dbReference type="PROSITE" id="PS50102"/>
    </source>
</evidence>
<dbReference type="SUPFAM" id="SSF54928">
    <property type="entry name" value="RNA-binding domain, RBD"/>
    <property type="match status" value="1"/>
</dbReference>
<dbReference type="InterPro" id="IPR035979">
    <property type="entry name" value="RBD_domain_sf"/>
</dbReference>
<dbReference type="PROSITE" id="PS50102">
    <property type="entry name" value="RRM"/>
    <property type="match status" value="1"/>
</dbReference>
<feature type="domain" description="RRM" evidence="4">
    <location>
        <begin position="252"/>
        <end position="340"/>
    </location>
</feature>
<evidence type="ECO:0000313" key="8">
    <source>
        <dbReference type="Proteomes" id="UP000663877"/>
    </source>
</evidence>
<dbReference type="EMBL" id="CAJNOM010000705">
    <property type="protein sequence ID" value="CAF1546394.1"/>
    <property type="molecule type" value="Genomic_DNA"/>
</dbReference>
<dbReference type="Gene3D" id="3.30.70.330">
    <property type="match status" value="2"/>
</dbReference>
<proteinExistence type="predicted"/>
<keyword evidence="1" id="KW-0677">Repeat</keyword>
<evidence type="ECO:0000256" key="2">
    <source>
        <dbReference type="ARBA" id="ARBA00022884"/>
    </source>
</evidence>
<evidence type="ECO:0000256" key="3">
    <source>
        <dbReference type="PROSITE-ProRule" id="PRU00176"/>
    </source>
</evidence>
<organism evidence="5 8">
    <name type="scientific">Adineta steineri</name>
    <dbReference type="NCBI Taxonomy" id="433720"/>
    <lineage>
        <taxon>Eukaryota</taxon>
        <taxon>Metazoa</taxon>
        <taxon>Spiralia</taxon>
        <taxon>Gnathifera</taxon>
        <taxon>Rotifera</taxon>
        <taxon>Eurotatoria</taxon>
        <taxon>Bdelloidea</taxon>
        <taxon>Adinetida</taxon>
        <taxon>Adinetidae</taxon>
        <taxon>Adineta</taxon>
    </lineage>
</organism>
<keyword evidence="7" id="KW-1185">Reference proteome</keyword>
<dbReference type="InterPro" id="IPR000504">
    <property type="entry name" value="RRM_dom"/>
</dbReference>
<comment type="caution">
    <text evidence="5">The sequence shown here is derived from an EMBL/GenBank/DDBJ whole genome shotgun (WGS) entry which is preliminary data.</text>
</comment>
<dbReference type="Proteomes" id="UP000663832">
    <property type="component" value="Unassembled WGS sequence"/>
</dbReference>
<evidence type="ECO:0000256" key="1">
    <source>
        <dbReference type="ARBA" id="ARBA00022737"/>
    </source>
</evidence>
<protein>
    <recommendedName>
        <fullName evidence="4">RRM domain-containing protein</fullName>
    </recommendedName>
</protein>
<keyword evidence="2 3" id="KW-0694">RNA-binding</keyword>
<accession>A0A815AK96</accession>
<dbReference type="SMART" id="SM00360">
    <property type="entry name" value="RRM"/>
    <property type="match status" value="2"/>
</dbReference>
<evidence type="ECO:0000313" key="5">
    <source>
        <dbReference type="EMBL" id="CAF1257863.1"/>
    </source>
</evidence>
<gene>
    <name evidence="5" type="ORF">BJG266_LOCUS29957</name>
    <name evidence="6" type="ORF">QVE165_LOCUS46711</name>
</gene>
<reference evidence="5" key="1">
    <citation type="submission" date="2021-02" db="EMBL/GenBank/DDBJ databases">
        <authorList>
            <person name="Nowell W R."/>
        </authorList>
    </citation>
    <scope>NUCLEOTIDE SEQUENCE</scope>
</reference>
<dbReference type="AlphaFoldDB" id="A0A815AK96"/>
<evidence type="ECO:0000313" key="7">
    <source>
        <dbReference type="Proteomes" id="UP000663832"/>
    </source>
</evidence>